<comment type="caution">
    <text evidence="2">The sequence shown here is derived from an EMBL/GenBank/DDBJ whole genome shotgun (WGS) entry which is preliminary data.</text>
</comment>
<evidence type="ECO:0000313" key="3">
    <source>
        <dbReference type="Proteomes" id="UP000218231"/>
    </source>
</evidence>
<dbReference type="Proteomes" id="UP000218231">
    <property type="component" value="Unassembled WGS sequence"/>
</dbReference>
<reference evidence="2 3" key="1">
    <citation type="journal article" date="2017" name="Curr. Biol.">
        <title>Genome architecture and evolution of a unichromosomal asexual nematode.</title>
        <authorList>
            <person name="Fradin H."/>
            <person name="Zegar C."/>
            <person name="Gutwein M."/>
            <person name="Lucas J."/>
            <person name="Kovtun M."/>
            <person name="Corcoran D."/>
            <person name="Baugh L.R."/>
            <person name="Kiontke K."/>
            <person name="Gunsalus K."/>
            <person name="Fitch D.H."/>
            <person name="Piano F."/>
        </authorList>
    </citation>
    <scope>NUCLEOTIDE SEQUENCE [LARGE SCALE GENOMIC DNA]</scope>
    <source>
        <strain evidence="2">PF1309</strain>
    </source>
</reference>
<keyword evidence="3" id="KW-1185">Reference proteome</keyword>
<accession>A0A2A2K0K6</accession>
<sequence length="418" mass="45639">MVPTDQRFIADDLRVLGRHDGLIVEDEAALGQREAHVVFERLAALRPGQHVVGIETVDAAPVRLGGIEREVGVADQRLGILAVLGRDRDADRTADRHRRGGDEIGLRQAGDQIAGEKRERVAAVVAGQQDLEFVAAEAPDEAGIADDPLQALCDLFQQLVHQEQRGGAVRDRLLLQRLVEAVAHALAVGETGQAVEQGEARDFGIRPPLFGQVATRADEAAEAAEIVDHRPAGHRPPAFGNLRRVARAADHVIGKGGTRRQMEGERALGPDRGAVHAEDVGEELADWMRLAVLDQIVGDLARQIGQPALPVAFPEPAGAVIFEFGDHLEREAAVAAVDHMIISGARVDPGEADDHEAEGDDEGERGERGEDMTRRRRHQRETDRQRQRGDADRLEREGDQRDRRRDADPADDGERPVR</sequence>
<name>A0A2A2K0K6_9BILA</name>
<gene>
    <name evidence="2" type="ORF">WR25_23652</name>
</gene>
<evidence type="ECO:0000256" key="1">
    <source>
        <dbReference type="SAM" id="MobiDB-lite"/>
    </source>
</evidence>
<feature type="compositionally biased region" description="Acidic residues" evidence="1">
    <location>
        <begin position="350"/>
        <end position="364"/>
    </location>
</feature>
<organism evidence="2 3">
    <name type="scientific">Diploscapter pachys</name>
    <dbReference type="NCBI Taxonomy" id="2018661"/>
    <lineage>
        <taxon>Eukaryota</taxon>
        <taxon>Metazoa</taxon>
        <taxon>Ecdysozoa</taxon>
        <taxon>Nematoda</taxon>
        <taxon>Chromadorea</taxon>
        <taxon>Rhabditida</taxon>
        <taxon>Rhabditina</taxon>
        <taxon>Rhabditomorpha</taxon>
        <taxon>Rhabditoidea</taxon>
        <taxon>Rhabditidae</taxon>
        <taxon>Diploscapter</taxon>
    </lineage>
</organism>
<proteinExistence type="predicted"/>
<protein>
    <submittedName>
        <fullName evidence="2">Uncharacterized protein</fullName>
    </submittedName>
</protein>
<evidence type="ECO:0000313" key="2">
    <source>
        <dbReference type="EMBL" id="PAV67413.1"/>
    </source>
</evidence>
<dbReference type="EMBL" id="LIAE01009926">
    <property type="protein sequence ID" value="PAV67413.1"/>
    <property type="molecule type" value="Genomic_DNA"/>
</dbReference>
<feature type="compositionally biased region" description="Basic and acidic residues" evidence="1">
    <location>
        <begin position="380"/>
        <end position="418"/>
    </location>
</feature>
<feature type="region of interest" description="Disordered" evidence="1">
    <location>
        <begin position="345"/>
        <end position="418"/>
    </location>
</feature>
<dbReference type="AlphaFoldDB" id="A0A2A2K0K6"/>